<dbReference type="AlphaFoldDB" id="A0A8S1L1S4"/>
<sequence>MQQQQVVLNFEYLKPAQYLIDAIVHDPQYIKRKERSKSQRRIWENVPYDAYEKEKMADFMKIVTKNKIQLPADWKDCDTLKMVYCGKFKDKNYLKVLQSHLAWRAVPNNFQPTDINIAFLQKGIVYTFGRDKQQRPIIIMNLELVNLKQFSEEVYINALSYYFGIIKKNCFVPGKIENWVFIMDTKKLGLSKFPFKAIQIATKTMQVNFCGCLDKLYLLNPSSSLSFSWKMVSAVADADTMEKVQMLKPNEYPKIQERIPANQLEEQYGGKVANLTKYWPPINIEIPGGYTEEILKAVESMQTAEIVIQKEVPASEEDELKLQEQMAKIQIKKEDDDDD</sequence>
<dbReference type="PANTHER" id="PTHR46818:SF1">
    <property type="entry name" value="CHROMOSOME UNDETERMINED SCAFFOLD_125, WHOLE GENOME SHOTGUN SEQUENCE"/>
    <property type="match status" value="1"/>
</dbReference>
<dbReference type="EMBL" id="CAJJDM010000031">
    <property type="protein sequence ID" value="CAD8061778.1"/>
    <property type="molecule type" value="Genomic_DNA"/>
</dbReference>
<evidence type="ECO:0000313" key="2">
    <source>
        <dbReference type="EMBL" id="CAD8061778.1"/>
    </source>
</evidence>
<dbReference type="Proteomes" id="UP000688137">
    <property type="component" value="Unassembled WGS sequence"/>
</dbReference>
<gene>
    <name evidence="2" type="ORF">PPRIM_AZ9-3.1.T0320141</name>
</gene>
<dbReference type="OMA" id="KPAQYLI"/>
<accession>A0A8S1L1S4</accession>
<dbReference type="PROSITE" id="PS50191">
    <property type="entry name" value="CRAL_TRIO"/>
    <property type="match status" value="1"/>
</dbReference>
<proteinExistence type="predicted"/>
<dbReference type="SMART" id="SM00516">
    <property type="entry name" value="SEC14"/>
    <property type="match status" value="1"/>
</dbReference>
<dbReference type="InterPro" id="IPR001251">
    <property type="entry name" value="CRAL-TRIO_dom"/>
</dbReference>
<organism evidence="2 3">
    <name type="scientific">Paramecium primaurelia</name>
    <dbReference type="NCBI Taxonomy" id="5886"/>
    <lineage>
        <taxon>Eukaryota</taxon>
        <taxon>Sar</taxon>
        <taxon>Alveolata</taxon>
        <taxon>Ciliophora</taxon>
        <taxon>Intramacronucleata</taxon>
        <taxon>Oligohymenophorea</taxon>
        <taxon>Peniculida</taxon>
        <taxon>Parameciidae</taxon>
        <taxon>Paramecium</taxon>
    </lineage>
</organism>
<keyword evidence="3" id="KW-1185">Reference proteome</keyword>
<evidence type="ECO:0000313" key="3">
    <source>
        <dbReference type="Proteomes" id="UP000688137"/>
    </source>
</evidence>
<comment type="caution">
    <text evidence="2">The sequence shown here is derived from an EMBL/GenBank/DDBJ whole genome shotgun (WGS) entry which is preliminary data.</text>
</comment>
<reference evidence="2" key="1">
    <citation type="submission" date="2021-01" db="EMBL/GenBank/DDBJ databases">
        <authorList>
            <consortium name="Genoscope - CEA"/>
            <person name="William W."/>
        </authorList>
    </citation>
    <scope>NUCLEOTIDE SEQUENCE</scope>
</reference>
<dbReference type="CDD" id="cd00170">
    <property type="entry name" value="SEC14"/>
    <property type="match status" value="1"/>
</dbReference>
<protein>
    <recommendedName>
        <fullName evidence="1">CRAL-TRIO domain-containing protein</fullName>
    </recommendedName>
</protein>
<name>A0A8S1L1S4_PARPR</name>
<evidence type="ECO:0000259" key="1">
    <source>
        <dbReference type="PROSITE" id="PS50191"/>
    </source>
</evidence>
<dbReference type="Pfam" id="PF00650">
    <property type="entry name" value="CRAL_TRIO"/>
    <property type="match status" value="1"/>
</dbReference>
<dbReference type="PANTHER" id="PTHR46818">
    <property type="entry name" value="DOMAIN-CONTAINING PROTEIN, PUTATIVE-RELATED"/>
    <property type="match status" value="1"/>
</dbReference>
<feature type="domain" description="CRAL-TRIO" evidence="1">
    <location>
        <begin position="112"/>
        <end position="276"/>
    </location>
</feature>